<dbReference type="EMBL" id="JAEMHL010000003">
    <property type="protein sequence ID" value="MBJ6749883.1"/>
    <property type="molecule type" value="Genomic_DNA"/>
</dbReference>
<comment type="caution">
    <text evidence="1">The sequence shown here is derived from an EMBL/GenBank/DDBJ whole genome shotgun (WGS) entry which is preliminary data.</text>
</comment>
<accession>A0ABS0YC43</accession>
<dbReference type="Proteomes" id="UP000614714">
    <property type="component" value="Unassembled WGS sequence"/>
</dbReference>
<keyword evidence="2" id="KW-1185">Reference proteome</keyword>
<sequence length="195" mass="23492">MAKDYGKVYSTYTKDVIKSFRQEMEPSLPDFFYQSYTATYPPQMLEAYKHEYLLYYWFRKYPMLFDRDDLWLACRDQKVIGNHFGEWLGAILFYEHHGYLSLVEKYENEESQCHKRKGKIFKSIVDSDIFEYVKKHFSQPPDLFLFSATEQIFCEIKRKKINSKESPTKNQPEHFRKLQSSYGKKVVLLTLQEGY</sequence>
<evidence type="ECO:0000313" key="2">
    <source>
        <dbReference type="Proteomes" id="UP000614714"/>
    </source>
</evidence>
<proteinExistence type="predicted"/>
<organism evidence="1 2">
    <name type="scientific">Geomonas anaerohicana</name>
    <dbReference type="NCBI Taxonomy" id="2798583"/>
    <lineage>
        <taxon>Bacteria</taxon>
        <taxon>Pseudomonadati</taxon>
        <taxon>Thermodesulfobacteriota</taxon>
        <taxon>Desulfuromonadia</taxon>
        <taxon>Geobacterales</taxon>
        <taxon>Geobacteraceae</taxon>
        <taxon>Geomonas</taxon>
    </lineage>
</organism>
<gene>
    <name evidence="1" type="ORF">JFN91_06625</name>
</gene>
<name>A0ABS0YC43_9BACT</name>
<dbReference type="RefSeq" id="WP_199388428.1">
    <property type="nucleotide sequence ID" value="NZ_JAEMHL010000003.1"/>
</dbReference>
<evidence type="ECO:0000313" key="1">
    <source>
        <dbReference type="EMBL" id="MBJ6749883.1"/>
    </source>
</evidence>
<protein>
    <submittedName>
        <fullName evidence="1">Uncharacterized protein</fullName>
    </submittedName>
</protein>
<reference evidence="1 2" key="1">
    <citation type="submission" date="2020-12" db="EMBL/GenBank/DDBJ databases">
        <title>Geomonas sp. Red421, isolated from paddy soil.</title>
        <authorList>
            <person name="Xu Z."/>
            <person name="Zhang Z."/>
            <person name="Masuda Y."/>
            <person name="Itoh H."/>
            <person name="Senoo K."/>
        </authorList>
    </citation>
    <scope>NUCLEOTIDE SEQUENCE [LARGE SCALE GENOMIC DNA]</scope>
    <source>
        <strain evidence="1 2">Red421</strain>
    </source>
</reference>